<dbReference type="Proteomes" id="UP001476798">
    <property type="component" value="Unassembled WGS sequence"/>
</dbReference>
<gene>
    <name evidence="5" type="ORF">GOODEAATRI_002671</name>
</gene>
<evidence type="ECO:0000256" key="1">
    <source>
        <dbReference type="ARBA" id="ARBA00022468"/>
    </source>
</evidence>
<name>A0ABV0NKA8_9TELE</name>
<keyword evidence="2 3" id="KW-0175">Coiled coil</keyword>
<sequence>MEKELLKMGCVCFQPLLARKNELDKLRKEVKEQWQREQKKMQDADSALRKARLLQVQRQEEYEKAKAEEARDHSKACQVDVSVKRVDLANTKSEIITQIREMVSQCDLTLKAVTVNWFQLQQAQVVSLPVNHQSLCESAKQYEPGHRYIEFVRSLPTDGPRLETHSLDSNTW</sequence>
<evidence type="ECO:0000256" key="3">
    <source>
        <dbReference type="PROSITE-ProRule" id="PRU01077"/>
    </source>
</evidence>
<proteinExistence type="predicted"/>
<keyword evidence="6" id="KW-1185">Reference proteome</keyword>
<evidence type="ECO:0000259" key="4">
    <source>
        <dbReference type="PROSITE" id="PS51741"/>
    </source>
</evidence>
<organism evidence="5 6">
    <name type="scientific">Goodea atripinnis</name>
    <dbReference type="NCBI Taxonomy" id="208336"/>
    <lineage>
        <taxon>Eukaryota</taxon>
        <taxon>Metazoa</taxon>
        <taxon>Chordata</taxon>
        <taxon>Craniata</taxon>
        <taxon>Vertebrata</taxon>
        <taxon>Euteleostomi</taxon>
        <taxon>Actinopterygii</taxon>
        <taxon>Neopterygii</taxon>
        <taxon>Teleostei</taxon>
        <taxon>Neoteleostei</taxon>
        <taxon>Acanthomorphata</taxon>
        <taxon>Ovalentaria</taxon>
        <taxon>Atherinomorphae</taxon>
        <taxon>Cyprinodontiformes</taxon>
        <taxon>Goodeidae</taxon>
        <taxon>Goodea</taxon>
    </lineage>
</organism>
<protein>
    <recommendedName>
        <fullName evidence="4">F-BAR domain-containing protein</fullName>
    </recommendedName>
</protein>
<dbReference type="SUPFAM" id="SSF103657">
    <property type="entry name" value="BAR/IMD domain-like"/>
    <property type="match status" value="1"/>
</dbReference>
<keyword evidence="1" id="KW-0343">GTPase activation</keyword>
<dbReference type="PANTHER" id="PTHR15228">
    <property type="entry name" value="SPERMATHECAL PHYSIOLOGY VARIANT"/>
    <property type="match status" value="1"/>
</dbReference>
<dbReference type="InterPro" id="IPR054713">
    <property type="entry name" value="GMIP/FCHO2-like_FCH"/>
</dbReference>
<dbReference type="Pfam" id="PF22699">
    <property type="entry name" value="GMIP-like_FCH"/>
    <property type="match status" value="1"/>
</dbReference>
<dbReference type="Gene3D" id="1.20.1270.60">
    <property type="entry name" value="Arfaptin homology (AH) domain/BAR domain"/>
    <property type="match status" value="2"/>
</dbReference>
<dbReference type="InterPro" id="IPR031160">
    <property type="entry name" value="F_BAR_dom"/>
</dbReference>
<feature type="domain" description="F-BAR" evidence="4">
    <location>
        <begin position="1"/>
        <end position="147"/>
    </location>
</feature>
<dbReference type="PANTHER" id="PTHR15228:SF7">
    <property type="entry name" value="RHO GTPASE-ACTIVATING PROTEIN 29"/>
    <property type="match status" value="1"/>
</dbReference>
<dbReference type="PROSITE" id="PS51741">
    <property type="entry name" value="F_BAR"/>
    <property type="match status" value="1"/>
</dbReference>
<dbReference type="EMBL" id="JAHRIO010040077">
    <property type="protein sequence ID" value="MEQ2170667.1"/>
    <property type="molecule type" value="Genomic_DNA"/>
</dbReference>
<dbReference type="InterPro" id="IPR027267">
    <property type="entry name" value="AH/BAR_dom_sf"/>
</dbReference>
<dbReference type="InterPro" id="IPR051025">
    <property type="entry name" value="RhoGAP"/>
</dbReference>
<evidence type="ECO:0000313" key="5">
    <source>
        <dbReference type="EMBL" id="MEQ2170667.1"/>
    </source>
</evidence>
<evidence type="ECO:0000256" key="2">
    <source>
        <dbReference type="ARBA" id="ARBA00023054"/>
    </source>
</evidence>
<evidence type="ECO:0000313" key="6">
    <source>
        <dbReference type="Proteomes" id="UP001476798"/>
    </source>
</evidence>
<accession>A0ABV0NKA8</accession>
<reference evidence="5 6" key="1">
    <citation type="submission" date="2021-06" db="EMBL/GenBank/DDBJ databases">
        <authorList>
            <person name="Palmer J.M."/>
        </authorList>
    </citation>
    <scope>NUCLEOTIDE SEQUENCE [LARGE SCALE GENOMIC DNA]</scope>
    <source>
        <strain evidence="5 6">GA_2019</strain>
        <tissue evidence="5">Muscle</tissue>
    </source>
</reference>
<comment type="caution">
    <text evidence="5">The sequence shown here is derived from an EMBL/GenBank/DDBJ whole genome shotgun (WGS) entry which is preliminary data.</text>
</comment>